<dbReference type="InterPro" id="IPR014710">
    <property type="entry name" value="RmlC-like_jellyroll"/>
</dbReference>
<dbReference type="InterPro" id="IPR011051">
    <property type="entry name" value="RmlC_Cupin_sf"/>
</dbReference>
<dbReference type="InterPro" id="IPR013096">
    <property type="entry name" value="Cupin_2"/>
</dbReference>
<dbReference type="Proteomes" id="UP000294911">
    <property type="component" value="Unassembled WGS sequence"/>
</dbReference>
<proteinExistence type="predicted"/>
<gene>
    <name evidence="3" type="ORF">EV191_1011371</name>
</gene>
<comment type="caution">
    <text evidence="3">The sequence shown here is derived from an EMBL/GenBank/DDBJ whole genome shotgun (WGS) entry which is preliminary data.</text>
</comment>
<reference evidence="3 4" key="1">
    <citation type="submission" date="2019-03" db="EMBL/GenBank/DDBJ databases">
        <title>Genomic Encyclopedia of Type Strains, Phase IV (KMG-IV): sequencing the most valuable type-strain genomes for metagenomic binning, comparative biology and taxonomic classification.</title>
        <authorList>
            <person name="Goeker M."/>
        </authorList>
    </citation>
    <scope>NUCLEOTIDE SEQUENCE [LARGE SCALE GENOMIC DNA]</scope>
    <source>
        <strain evidence="3 4">DSM 45765</strain>
    </source>
</reference>
<dbReference type="PANTHER" id="PTHR35848:SF6">
    <property type="entry name" value="CUPIN TYPE-2 DOMAIN-CONTAINING PROTEIN"/>
    <property type="match status" value="1"/>
</dbReference>
<keyword evidence="1" id="KW-0479">Metal-binding</keyword>
<evidence type="ECO:0000313" key="3">
    <source>
        <dbReference type="EMBL" id="TCP57416.1"/>
    </source>
</evidence>
<accession>A0A4V2SV74</accession>
<evidence type="ECO:0000259" key="2">
    <source>
        <dbReference type="Pfam" id="PF07883"/>
    </source>
</evidence>
<dbReference type="InterPro" id="IPR051610">
    <property type="entry name" value="GPI/OXD"/>
</dbReference>
<dbReference type="SUPFAM" id="SSF51182">
    <property type="entry name" value="RmlC-like cupins"/>
    <property type="match status" value="1"/>
</dbReference>
<dbReference type="Gene3D" id="2.60.120.10">
    <property type="entry name" value="Jelly Rolls"/>
    <property type="match status" value="1"/>
</dbReference>
<dbReference type="AlphaFoldDB" id="A0A4V2SV74"/>
<evidence type="ECO:0000313" key="4">
    <source>
        <dbReference type="Proteomes" id="UP000294911"/>
    </source>
</evidence>
<dbReference type="OrthoDB" id="9791637at2"/>
<dbReference type="RefSeq" id="WP_132875898.1">
    <property type="nucleotide sequence ID" value="NZ_SLXQ01000001.1"/>
</dbReference>
<feature type="domain" description="Cupin type-2" evidence="2">
    <location>
        <begin position="39"/>
        <end position="110"/>
    </location>
</feature>
<dbReference type="EMBL" id="SLXQ01000001">
    <property type="protein sequence ID" value="TCP57416.1"/>
    <property type="molecule type" value="Genomic_DNA"/>
</dbReference>
<evidence type="ECO:0000256" key="1">
    <source>
        <dbReference type="ARBA" id="ARBA00022723"/>
    </source>
</evidence>
<sequence length="134" mass="14549">MLERSGAGAFDFELHEGSNTRIQWHFFERNRLPVAVQSWEIPPGGAEGMHAHDEDEPLEELYLVVAGEATMRVAEQTYELGPGDSVLAPVGVDHDVRNTGSEPLKMVVVWGAPGEADFSEFGTAKAARAARTDG</sequence>
<dbReference type="PANTHER" id="PTHR35848">
    <property type="entry name" value="OXALATE-BINDING PROTEIN"/>
    <property type="match status" value="1"/>
</dbReference>
<dbReference type="Pfam" id="PF07883">
    <property type="entry name" value="Cupin_2"/>
    <property type="match status" value="1"/>
</dbReference>
<keyword evidence="4" id="KW-1185">Reference proteome</keyword>
<name>A0A4V2SV74_9PSEU</name>
<protein>
    <submittedName>
        <fullName evidence="3">Cupin domain</fullName>
    </submittedName>
</protein>
<dbReference type="GO" id="GO:0046872">
    <property type="term" value="F:metal ion binding"/>
    <property type="evidence" value="ECO:0007669"/>
    <property type="project" value="UniProtKB-KW"/>
</dbReference>
<organism evidence="3 4">
    <name type="scientific">Tamaricihabitans halophyticus</name>
    <dbReference type="NCBI Taxonomy" id="1262583"/>
    <lineage>
        <taxon>Bacteria</taxon>
        <taxon>Bacillati</taxon>
        <taxon>Actinomycetota</taxon>
        <taxon>Actinomycetes</taxon>
        <taxon>Pseudonocardiales</taxon>
        <taxon>Pseudonocardiaceae</taxon>
        <taxon>Tamaricihabitans</taxon>
    </lineage>
</organism>